<sequence>MTKSTSQSGLSFSKLYCSLFGHKFEVTKKITNHVKEYTCCHCKEQATINSRGKLEKLTPKLKEANKALASVHKKKVAKENASSTFQAAS</sequence>
<proteinExistence type="predicted"/>
<evidence type="ECO:0000313" key="1">
    <source>
        <dbReference type="EMBL" id="RZS99564.1"/>
    </source>
</evidence>
<keyword evidence="2" id="KW-1185">Reference proteome</keyword>
<dbReference type="OrthoDB" id="1450221at2"/>
<dbReference type="AlphaFoldDB" id="A0A4Q7PGD3"/>
<evidence type="ECO:0000313" key="2">
    <source>
        <dbReference type="Proteomes" id="UP000292262"/>
    </source>
</evidence>
<dbReference type="Proteomes" id="UP000292262">
    <property type="component" value="Unassembled WGS sequence"/>
</dbReference>
<protein>
    <recommendedName>
        <fullName evidence="3">Prophage protein DUF1660</fullName>
    </recommendedName>
</protein>
<organism evidence="1 2">
    <name type="scientific">Aquimarina brevivitae</name>
    <dbReference type="NCBI Taxonomy" id="323412"/>
    <lineage>
        <taxon>Bacteria</taxon>
        <taxon>Pseudomonadati</taxon>
        <taxon>Bacteroidota</taxon>
        <taxon>Flavobacteriia</taxon>
        <taxon>Flavobacteriales</taxon>
        <taxon>Flavobacteriaceae</taxon>
        <taxon>Aquimarina</taxon>
    </lineage>
</organism>
<comment type="caution">
    <text evidence="1">The sequence shown here is derived from an EMBL/GenBank/DDBJ whole genome shotgun (WGS) entry which is preliminary data.</text>
</comment>
<gene>
    <name evidence="1" type="ORF">EV197_0786</name>
</gene>
<name>A0A4Q7PGD3_9FLAO</name>
<reference evidence="1 2" key="1">
    <citation type="submission" date="2019-02" db="EMBL/GenBank/DDBJ databases">
        <title>Genomic Encyclopedia of Type Strains, Phase IV (KMG-IV): sequencing the most valuable type-strain genomes for metagenomic binning, comparative biology and taxonomic classification.</title>
        <authorList>
            <person name="Goeker M."/>
        </authorList>
    </citation>
    <scope>NUCLEOTIDE SEQUENCE [LARGE SCALE GENOMIC DNA]</scope>
    <source>
        <strain evidence="1 2">DSM 17196</strain>
    </source>
</reference>
<evidence type="ECO:0008006" key="3">
    <source>
        <dbReference type="Google" id="ProtNLM"/>
    </source>
</evidence>
<dbReference type="EMBL" id="SGXE01000001">
    <property type="protein sequence ID" value="RZS99564.1"/>
    <property type="molecule type" value="Genomic_DNA"/>
</dbReference>
<accession>A0A4Q7PGD3</accession>
<dbReference type="RefSeq" id="WP_130285390.1">
    <property type="nucleotide sequence ID" value="NZ_SGXE01000001.1"/>
</dbReference>